<evidence type="ECO:0000313" key="3">
    <source>
        <dbReference type="EMBL" id="QEN07242.1"/>
    </source>
</evidence>
<dbReference type="Proteomes" id="UP000324209">
    <property type="component" value="Chromosome"/>
</dbReference>
<evidence type="ECO:0000259" key="2">
    <source>
        <dbReference type="Pfam" id="PF13205"/>
    </source>
</evidence>
<name>A0A5C1QM64_9SPIO</name>
<accession>A0A5C1QM64</accession>
<keyword evidence="1" id="KW-0732">Signal</keyword>
<dbReference type="AlphaFoldDB" id="A0A5C1QM64"/>
<dbReference type="EMBL" id="CP036150">
    <property type="protein sequence ID" value="QEN07242.1"/>
    <property type="molecule type" value="Genomic_DNA"/>
</dbReference>
<dbReference type="OrthoDB" id="366603at2"/>
<dbReference type="InterPro" id="IPR032812">
    <property type="entry name" value="SbsA_Ig"/>
</dbReference>
<feature type="domain" description="SbsA Ig-like" evidence="2">
    <location>
        <begin position="30"/>
        <end position="126"/>
    </location>
</feature>
<dbReference type="Pfam" id="PF13205">
    <property type="entry name" value="Big_5"/>
    <property type="match status" value="2"/>
</dbReference>
<feature type="domain" description="SbsA Ig-like" evidence="2">
    <location>
        <begin position="131"/>
        <end position="227"/>
    </location>
</feature>
<organism evidence="3 4">
    <name type="scientific">Oceanispirochaeta crateris</name>
    <dbReference type="NCBI Taxonomy" id="2518645"/>
    <lineage>
        <taxon>Bacteria</taxon>
        <taxon>Pseudomonadati</taxon>
        <taxon>Spirochaetota</taxon>
        <taxon>Spirochaetia</taxon>
        <taxon>Spirochaetales</taxon>
        <taxon>Spirochaetaceae</taxon>
        <taxon>Oceanispirochaeta</taxon>
    </lineage>
</organism>
<gene>
    <name evidence="3" type="ORF">EXM22_04290</name>
</gene>
<protein>
    <recommendedName>
        <fullName evidence="2">SbsA Ig-like domain-containing protein</fullName>
    </recommendedName>
</protein>
<proteinExistence type="predicted"/>
<keyword evidence="4" id="KW-1185">Reference proteome</keyword>
<reference evidence="3 4" key="1">
    <citation type="submission" date="2019-02" db="EMBL/GenBank/DDBJ databases">
        <title>Complete Genome Sequence and Methylome Analysis of free living Spirochaetas.</title>
        <authorList>
            <person name="Fomenkov A."/>
            <person name="Dubinina G."/>
            <person name="Leshcheva N."/>
            <person name="Mikheeva N."/>
            <person name="Grabovich M."/>
            <person name="Vincze T."/>
            <person name="Roberts R.J."/>
        </authorList>
    </citation>
    <scope>NUCLEOTIDE SEQUENCE [LARGE SCALE GENOMIC DNA]</scope>
    <source>
        <strain evidence="3 4">K2</strain>
    </source>
</reference>
<evidence type="ECO:0000256" key="1">
    <source>
        <dbReference type="ARBA" id="ARBA00022729"/>
    </source>
</evidence>
<sequence>MKRSPLLYLMLCLPFFTNCRFMEEFRHMDTPVVEAWFPGEGFQDGTQVQEVSLIFSTKMDRNLSEKAFSLTEDALEIQGFFTWDEKKMRFRPYLGFQENKSYRLNLQDTAEDRYGNSLPHEWSANFFTGEDQDPPFFISAFPTDSSNITDLRQEFTLEFSEPLDQQSFIEAFSISPNLKFYLQWMDTSVIFHPLEDFKPGEIYDMTISKSLMDPWGNPMDRDVNLSYKVPVREDPVLEYLLLTSSGTPLLPGEIHPGVEKDDEITGHMDKPLNEEERLNFINLLPDSPYNVTWDSNCQDFTLRFESLHWEYDYEMTIMDEKFLLLVNGEKSRPPEVLSLSFCADSATGNPQILSLNSALGAIDSSTAFLDFLFSRSPAGEISQFAFMDAFGIDSSVVSFVPTEYELYHGTLNPEPVRIPASNESLIRIHLDIVDSGLPGVITFSLSESLTDTLGNPLVDPWTMTVNQP</sequence>
<dbReference type="KEGG" id="ock:EXM22_04290"/>
<dbReference type="Gene3D" id="2.60.40.3710">
    <property type="match status" value="1"/>
</dbReference>
<evidence type="ECO:0000313" key="4">
    <source>
        <dbReference type="Proteomes" id="UP000324209"/>
    </source>
</evidence>